<feature type="domain" description="BD-FAE-like" evidence="3">
    <location>
        <begin position="54"/>
        <end position="236"/>
    </location>
</feature>
<dbReference type="GO" id="GO:0016787">
    <property type="term" value="F:hydrolase activity"/>
    <property type="evidence" value="ECO:0007669"/>
    <property type="project" value="UniProtKB-KW"/>
</dbReference>
<evidence type="ECO:0000259" key="3">
    <source>
        <dbReference type="Pfam" id="PF20434"/>
    </source>
</evidence>
<dbReference type="InterPro" id="IPR049492">
    <property type="entry name" value="BD-FAE-like_dom"/>
</dbReference>
<dbReference type="InterPro" id="IPR050300">
    <property type="entry name" value="GDXG_lipolytic_enzyme"/>
</dbReference>
<dbReference type="PROSITE" id="PS51257">
    <property type="entry name" value="PROKAR_LIPOPROTEIN"/>
    <property type="match status" value="1"/>
</dbReference>
<evidence type="ECO:0000313" key="5">
    <source>
        <dbReference type="Proteomes" id="UP000569951"/>
    </source>
</evidence>
<dbReference type="PANTHER" id="PTHR48081">
    <property type="entry name" value="AB HYDROLASE SUPERFAMILY PROTEIN C4A8.06C"/>
    <property type="match status" value="1"/>
</dbReference>
<dbReference type="EMBL" id="JACHHG010000002">
    <property type="protein sequence ID" value="MBB6097293.1"/>
    <property type="molecule type" value="Genomic_DNA"/>
</dbReference>
<dbReference type="AlphaFoldDB" id="A0A841HWR1"/>
<dbReference type="Pfam" id="PF20434">
    <property type="entry name" value="BD-FAE"/>
    <property type="match status" value="1"/>
</dbReference>
<feature type="chain" id="PRO_5032979685" evidence="2">
    <location>
        <begin position="23"/>
        <end position="286"/>
    </location>
</feature>
<dbReference type="Gene3D" id="3.40.50.1820">
    <property type="entry name" value="alpha/beta hydrolase"/>
    <property type="match status" value="1"/>
</dbReference>
<proteinExistence type="predicted"/>
<dbReference type="PANTHER" id="PTHR48081:SF9">
    <property type="entry name" value="CARBOXYLESTERASE"/>
    <property type="match status" value="1"/>
</dbReference>
<keyword evidence="5" id="KW-1185">Reference proteome</keyword>
<name>A0A841HWR1_9DEIO</name>
<comment type="caution">
    <text evidence="4">The sequence shown here is derived from an EMBL/GenBank/DDBJ whole genome shotgun (WGS) entry which is preliminary data.</text>
</comment>
<reference evidence="4 5" key="1">
    <citation type="submission" date="2020-08" db="EMBL/GenBank/DDBJ databases">
        <title>Genomic Encyclopedia of Type Strains, Phase IV (KMG-IV): sequencing the most valuable type-strain genomes for metagenomic binning, comparative biology and taxonomic classification.</title>
        <authorList>
            <person name="Goeker M."/>
        </authorList>
    </citation>
    <scope>NUCLEOTIDE SEQUENCE [LARGE SCALE GENOMIC DNA]</scope>
    <source>
        <strain evidence="4 5">DSM 21458</strain>
    </source>
</reference>
<sequence length="286" mass="31195">MRIRRLLLTGLLIGTVSAGVCACAPIYALNTVTITRGLVVAQNLPYGNDPRQKLDVYAQPGRKDAPVVVFVHGGNWTSGSKDEYVFLGDSLARAGFVAVVISYRLAPTVQYPGFVRDTVRALRWAKDHAGRYGGDPKRLFVMGHSAGAFNAAAATVRRDLLAEQGLSPSDLRGVIGLAGPYDYDPAYSREKRVYPPGATRNRVMPAAQVTPGLPPFLLLVAARDQIVSPENGTRMRVALEANRVPVRYLEVPGVDHFSLMGAMARRLTFLGPVRDEVIRFVREHAE</sequence>
<keyword evidence="1" id="KW-0378">Hydrolase</keyword>
<protein>
    <submittedName>
        <fullName evidence="4">Acetyl esterase/lipase</fullName>
    </submittedName>
</protein>
<keyword evidence="2" id="KW-0732">Signal</keyword>
<evidence type="ECO:0000313" key="4">
    <source>
        <dbReference type="EMBL" id="MBB6097293.1"/>
    </source>
</evidence>
<organism evidence="4 5">
    <name type="scientific">Deinobacterium chartae</name>
    <dbReference type="NCBI Taxonomy" id="521158"/>
    <lineage>
        <taxon>Bacteria</taxon>
        <taxon>Thermotogati</taxon>
        <taxon>Deinococcota</taxon>
        <taxon>Deinococci</taxon>
        <taxon>Deinococcales</taxon>
        <taxon>Deinococcaceae</taxon>
        <taxon>Deinobacterium</taxon>
    </lineage>
</organism>
<dbReference type="InterPro" id="IPR029058">
    <property type="entry name" value="AB_hydrolase_fold"/>
</dbReference>
<accession>A0A841HWR1</accession>
<evidence type="ECO:0000256" key="2">
    <source>
        <dbReference type="SAM" id="SignalP"/>
    </source>
</evidence>
<dbReference type="Proteomes" id="UP000569951">
    <property type="component" value="Unassembled WGS sequence"/>
</dbReference>
<dbReference type="SUPFAM" id="SSF53474">
    <property type="entry name" value="alpha/beta-Hydrolases"/>
    <property type="match status" value="1"/>
</dbReference>
<gene>
    <name evidence="4" type="ORF">HNR42_000707</name>
</gene>
<dbReference type="RefSeq" id="WP_221276877.1">
    <property type="nucleotide sequence ID" value="NZ_JACHHG010000002.1"/>
</dbReference>
<evidence type="ECO:0000256" key="1">
    <source>
        <dbReference type="ARBA" id="ARBA00022801"/>
    </source>
</evidence>
<feature type="signal peptide" evidence="2">
    <location>
        <begin position="1"/>
        <end position="22"/>
    </location>
</feature>